<dbReference type="Proteomes" id="UP000076722">
    <property type="component" value="Unassembled WGS sequence"/>
</dbReference>
<dbReference type="GO" id="GO:0008270">
    <property type="term" value="F:zinc ion binding"/>
    <property type="evidence" value="ECO:0007669"/>
    <property type="project" value="UniProtKB-UniRule"/>
</dbReference>
<evidence type="ECO:0000256" key="9">
    <source>
        <dbReference type="PIRSR" id="PIRSR634016-3"/>
    </source>
</evidence>
<comment type="cofactor">
    <cofactor evidence="9 11">
        <name>Zn(2+)</name>
        <dbReference type="ChEBI" id="CHEBI:29105"/>
    </cofactor>
    <text evidence="9 11">Binds 1 zinc ion per subunit.</text>
</comment>
<dbReference type="Gene3D" id="2.60.40.1910">
    <property type="match status" value="1"/>
</dbReference>
<dbReference type="EC" id="3.4.11.-" evidence="11"/>
<dbReference type="InterPro" id="IPR034016">
    <property type="entry name" value="M1_APN-typ"/>
</dbReference>
<keyword evidence="4 9" id="KW-0479">Metal-binding</keyword>
<evidence type="ECO:0000256" key="8">
    <source>
        <dbReference type="PIRSR" id="PIRSR634016-1"/>
    </source>
</evidence>
<feature type="domain" description="Peptidase M1 membrane alanine aminopeptidase" evidence="12">
    <location>
        <begin position="312"/>
        <end position="543"/>
    </location>
</feature>
<dbReference type="Gene3D" id="1.25.50.20">
    <property type="match status" value="1"/>
</dbReference>
<dbReference type="Pfam" id="PF01433">
    <property type="entry name" value="Peptidase_M1"/>
    <property type="match status" value="1"/>
</dbReference>
<dbReference type="GO" id="GO:0042277">
    <property type="term" value="F:peptide binding"/>
    <property type="evidence" value="ECO:0007669"/>
    <property type="project" value="TreeGrafter"/>
</dbReference>
<evidence type="ECO:0000256" key="11">
    <source>
        <dbReference type="RuleBase" id="RU364040"/>
    </source>
</evidence>
<feature type="active site" description="Proton acceptor" evidence="8">
    <location>
        <position position="384"/>
    </location>
</feature>
<keyword evidence="2 11" id="KW-0031">Aminopeptidase</keyword>
<dbReference type="SUPFAM" id="SSF55486">
    <property type="entry name" value="Metalloproteases ('zincins'), catalytic domain"/>
    <property type="match status" value="1"/>
</dbReference>
<dbReference type="GO" id="GO:0005615">
    <property type="term" value="C:extracellular space"/>
    <property type="evidence" value="ECO:0007669"/>
    <property type="project" value="TreeGrafter"/>
</dbReference>
<keyword evidence="3 11" id="KW-0645">Protease</keyword>
<protein>
    <recommendedName>
        <fullName evidence="11">Aminopeptidase</fullName>
        <ecNumber evidence="11">3.4.11.-</ecNumber>
    </recommendedName>
</protein>
<dbReference type="GO" id="GO:0043171">
    <property type="term" value="P:peptide catabolic process"/>
    <property type="evidence" value="ECO:0007669"/>
    <property type="project" value="TreeGrafter"/>
</dbReference>
<evidence type="ECO:0000256" key="6">
    <source>
        <dbReference type="ARBA" id="ARBA00022833"/>
    </source>
</evidence>
<dbReference type="Pfam" id="PF11838">
    <property type="entry name" value="ERAP1_C"/>
    <property type="match status" value="1"/>
</dbReference>
<keyword evidence="16" id="KW-1185">Reference proteome</keyword>
<name>A0A164WVL2_9AGAM</name>
<keyword evidence="5 11" id="KW-0378">Hydrolase</keyword>
<gene>
    <name evidence="15" type="ORF">SISNIDRAFT_483638</name>
</gene>
<dbReference type="InterPro" id="IPR050344">
    <property type="entry name" value="Peptidase_M1_aminopeptidases"/>
</dbReference>
<accession>A0A164WVL2</accession>
<dbReference type="InterPro" id="IPR024571">
    <property type="entry name" value="ERAP1-like_C_dom"/>
</dbReference>
<dbReference type="STRING" id="1314777.A0A164WVL2"/>
<feature type="site" description="Transition state stabilizer" evidence="10">
    <location>
        <position position="484"/>
    </location>
</feature>
<feature type="binding site" evidence="9">
    <location>
        <position position="383"/>
    </location>
    <ligand>
        <name>Zn(2+)</name>
        <dbReference type="ChEBI" id="CHEBI:29105"/>
        <note>catalytic</note>
    </ligand>
</feature>
<evidence type="ECO:0000259" key="13">
    <source>
        <dbReference type="Pfam" id="PF11838"/>
    </source>
</evidence>
<feature type="domain" description="ERAP1-like C-terminal" evidence="13">
    <location>
        <begin position="622"/>
        <end position="938"/>
    </location>
</feature>
<evidence type="ECO:0000256" key="1">
    <source>
        <dbReference type="ARBA" id="ARBA00010136"/>
    </source>
</evidence>
<comment type="similarity">
    <text evidence="1 11">Belongs to the peptidase M1 family.</text>
</comment>
<dbReference type="InterPro" id="IPR042097">
    <property type="entry name" value="Aminopeptidase_N-like_N_sf"/>
</dbReference>
<dbReference type="CDD" id="cd09601">
    <property type="entry name" value="M1_APN-Q_like"/>
    <property type="match status" value="1"/>
</dbReference>
<keyword evidence="7 11" id="KW-0482">Metalloprotease</keyword>
<evidence type="ECO:0000256" key="5">
    <source>
        <dbReference type="ARBA" id="ARBA00022801"/>
    </source>
</evidence>
<dbReference type="GO" id="GO:0005737">
    <property type="term" value="C:cytoplasm"/>
    <property type="evidence" value="ECO:0007669"/>
    <property type="project" value="TreeGrafter"/>
</dbReference>
<dbReference type="OrthoDB" id="10031169at2759"/>
<evidence type="ECO:0000256" key="2">
    <source>
        <dbReference type="ARBA" id="ARBA00022438"/>
    </source>
</evidence>
<dbReference type="InterPro" id="IPR014782">
    <property type="entry name" value="Peptidase_M1_dom"/>
</dbReference>
<evidence type="ECO:0000313" key="15">
    <source>
        <dbReference type="EMBL" id="KZS95404.1"/>
    </source>
</evidence>
<dbReference type="Gene3D" id="2.60.40.1730">
    <property type="entry name" value="tricorn interacting facor f3 domain"/>
    <property type="match status" value="1"/>
</dbReference>
<dbReference type="FunFam" id="1.10.390.10:FF:000006">
    <property type="entry name" value="Puromycin-sensitive aminopeptidase"/>
    <property type="match status" value="1"/>
</dbReference>
<dbReference type="SUPFAM" id="SSF63737">
    <property type="entry name" value="Leukotriene A4 hydrolase N-terminal domain"/>
    <property type="match status" value="1"/>
</dbReference>
<reference evidence="15 16" key="1">
    <citation type="journal article" date="2016" name="Mol. Biol. Evol.">
        <title>Comparative Genomics of Early-Diverging Mushroom-Forming Fungi Provides Insights into the Origins of Lignocellulose Decay Capabilities.</title>
        <authorList>
            <person name="Nagy L.G."/>
            <person name="Riley R."/>
            <person name="Tritt A."/>
            <person name="Adam C."/>
            <person name="Daum C."/>
            <person name="Floudas D."/>
            <person name="Sun H."/>
            <person name="Yadav J.S."/>
            <person name="Pangilinan J."/>
            <person name="Larsson K.H."/>
            <person name="Matsuura K."/>
            <person name="Barry K."/>
            <person name="Labutti K."/>
            <person name="Kuo R."/>
            <person name="Ohm R.A."/>
            <person name="Bhattacharya S.S."/>
            <person name="Shirouzu T."/>
            <person name="Yoshinaga Y."/>
            <person name="Martin F.M."/>
            <person name="Grigoriev I.V."/>
            <person name="Hibbett D.S."/>
        </authorList>
    </citation>
    <scope>NUCLEOTIDE SEQUENCE [LARGE SCALE GENOMIC DNA]</scope>
    <source>
        <strain evidence="15 16">HHB9708</strain>
    </source>
</reference>
<dbReference type="Pfam" id="PF17900">
    <property type="entry name" value="Peptidase_M1_N"/>
    <property type="match status" value="1"/>
</dbReference>
<dbReference type="AlphaFoldDB" id="A0A164WVL2"/>
<evidence type="ECO:0000256" key="3">
    <source>
        <dbReference type="ARBA" id="ARBA00022670"/>
    </source>
</evidence>
<dbReference type="GO" id="GO:0006508">
    <property type="term" value="P:proteolysis"/>
    <property type="evidence" value="ECO:0007669"/>
    <property type="project" value="UniProtKB-KW"/>
</dbReference>
<evidence type="ECO:0000256" key="4">
    <source>
        <dbReference type="ARBA" id="ARBA00022723"/>
    </source>
</evidence>
<feature type="domain" description="Aminopeptidase N-like N-terminal" evidence="14">
    <location>
        <begin position="49"/>
        <end position="216"/>
    </location>
</feature>
<evidence type="ECO:0000259" key="12">
    <source>
        <dbReference type="Pfam" id="PF01433"/>
    </source>
</evidence>
<feature type="binding site" evidence="9">
    <location>
        <position position="406"/>
    </location>
    <ligand>
        <name>Zn(2+)</name>
        <dbReference type="ChEBI" id="CHEBI:29105"/>
        <note>catalytic</note>
    </ligand>
</feature>
<feature type="binding site" evidence="9">
    <location>
        <position position="387"/>
    </location>
    <ligand>
        <name>Zn(2+)</name>
        <dbReference type="ChEBI" id="CHEBI:29105"/>
        <note>catalytic</note>
    </ligand>
</feature>
<dbReference type="GO" id="GO:0070006">
    <property type="term" value="F:metalloaminopeptidase activity"/>
    <property type="evidence" value="ECO:0007669"/>
    <property type="project" value="TreeGrafter"/>
</dbReference>
<dbReference type="EMBL" id="KV419401">
    <property type="protein sequence ID" value="KZS95404.1"/>
    <property type="molecule type" value="Genomic_DNA"/>
</dbReference>
<sequence>MPVNAQEGAVAMSAASSPYRLPGNVRPVHYGRDSVDEEFAYDAECCLLDLNIKTDLESLSFQGVVVVDLEVSEETSEIVFNAAEDIKLNAIVLHIQSQSLEKEDLQFGTDLDPQYERVTIRTRKPLLEGSKPQLTIVFGGKLSGSSLGYHSSSYQVNGTQKHCSVTQFEPTFARRAFPCWDEPAFKASYKITMVSREETVNISNMPVASEKAYTSAQATGGYGIWSTLSSAFSYLTLRKGAEPQSDIKAFSLGDGRWKSTEFETSPVMSTYLVAFANGDFKVVEDSYTSPISEKVIPVRVYTTPDGEGQAEWSLNVSKTVMPLYEKVFDVEFPLPKLDTLVANDYHGAMENWGLIIGQPNVYLMDPNKPDFNTTQRIAEVQTHEIAHQWFGNIVTMSWWDNLWLNEGFATIMGALIILGESYNIALTDRPDNFLVKPEWNSSARFLISQTSDALALDSRRSSHPIQNPVDNPNEIKQLLDQLTYAKAASVLRMLSAYVGEEQFLKGVSLYLKKHLYGNSTANDLWDGIAEATGLDIRSLMDNWITKIGYPVVTVTEKESGVIHIRQDRFLVDGSPSSEENKTLWNVPLSILTSDEIFKKSTAQHTLLDQRETDIQLDTTKPFKLNGGSTGVYRVRYSTERAQAIAKEAAKEDSIFKTEDRIGLVSDTLALAQASLSDTSSLLNVIELFKDDKENLGWTAMNDAITKLVNIFWEDEELSEGLRIFQQSLYAPIVERLGYDNQDDEAVDVKGLRTLAIARAAAVGEPKVVKELLSRWKAYNEGDESAIPADILGATFRVAVEHGGRAEWETMKKIYESGSSPATHLPAIGGMCNSKDPELIKEVIEYTKKPLRTQDFDSFWITLANNPFARRISIDYTYENFDAITERFGRGFNTMKNIIESTFGKLTTEEDATKLESFLENKDTAGYNMAVAQTLELIRVNTKWRKNATEDVKGWLDERKMI</sequence>
<keyword evidence="6 9" id="KW-0862">Zinc</keyword>
<dbReference type="Gene3D" id="1.10.390.10">
    <property type="entry name" value="Neutral Protease Domain 2"/>
    <property type="match status" value="1"/>
</dbReference>
<evidence type="ECO:0000256" key="7">
    <source>
        <dbReference type="ARBA" id="ARBA00023049"/>
    </source>
</evidence>
<dbReference type="PANTHER" id="PTHR11533:SF174">
    <property type="entry name" value="PUROMYCIN-SENSITIVE AMINOPEPTIDASE-RELATED"/>
    <property type="match status" value="1"/>
</dbReference>
<dbReference type="GO" id="GO:0016020">
    <property type="term" value="C:membrane"/>
    <property type="evidence" value="ECO:0007669"/>
    <property type="project" value="TreeGrafter"/>
</dbReference>
<evidence type="ECO:0000256" key="10">
    <source>
        <dbReference type="PIRSR" id="PIRSR634016-4"/>
    </source>
</evidence>
<dbReference type="PANTHER" id="PTHR11533">
    <property type="entry name" value="PROTEASE M1 ZINC METALLOPROTEASE"/>
    <property type="match status" value="1"/>
</dbReference>
<dbReference type="InterPro" id="IPR045357">
    <property type="entry name" value="Aminopeptidase_N-like_N"/>
</dbReference>
<evidence type="ECO:0000259" key="14">
    <source>
        <dbReference type="Pfam" id="PF17900"/>
    </source>
</evidence>
<evidence type="ECO:0000313" key="16">
    <source>
        <dbReference type="Proteomes" id="UP000076722"/>
    </source>
</evidence>
<dbReference type="InterPro" id="IPR027268">
    <property type="entry name" value="Peptidase_M4/M1_CTD_sf"/>
</dbReference>
<organism evidence="15 16">
    <name type="scientific">Sistotremastrum niveocremeum HHB9708</name>
    <dbReference type="NCBI Taxonomy" id="1314777"/>
    <lineage>
        <taxon>Eukaryota</taxon>
        <taxon>Fungi</taxon>
        <taxon>Dikarya</taxon>
        <taxon>Basidiomycota</taxon>
        <taxon>Agaricomycotina</taxon>
        <taxon>Agaricomycetes</taxon>
        <taxon>Sistotremastrales</taxon>
        <taxon>Sistotremastraceae</taxon>
        <taxon>Sertulicium</taxon>
        <taxon>Sertulicium niveocremeum</taxon>
    </lineage>
</organism>
<proteinExistence type="inferred from homology"/>